<reference evidence="3 4" key="1">
    <citation type="journal article" date="2013" name="Genome Announc.">
        <title>Draft Genome Sequence of the Methanotrophic Gammaproteobacterium Methyloglobulus morosus DSM 22980 Strain KoM1.</title>
        <authorList>
            <person name="Poehlein A."/>
            <person name="Deutzmann J.S."/>
            <person name="Daniel R."/>
            <person name="Simeonova D.D."/>
        </authorList>
    </citation>
    <scope>NUCLEOTIDE SEQUENCE [LARGE SCALE GENOMIC DNA]</scope>
    <source>
        <strain evidence="3 4">KoM1</strain>
    </source>
</reference>
<organism evidence="3 4">
    <name type="scientific">Methyloglobulus morosus KoM1</name>
    <dbReference type="NCBI Taxonomy" id="1116472"/>
    <lineage>
        <taxon>Bacteria</taxon>
        <taxon>Pseudomonadati</taxon>
        <taxon>Pseudomonadota</taxon>
        <taxon>Gammaproteobacteria</taxon>
        <taxon>Methylococcales</taxon>
        <taxon>Methylococcaceae</taxon>
        <taxon>Methyloglobulus</taxon>
    </lineage>
</organism>
<dbReference type="EMBL" id="AYLO01000053">
    <property type="protein sequence ID" value="ESS72506.1"/>
    <property type="molecule type" value="Genomic_DNA"/>
</dbReference>
<name>V5DYW2_9GAMM</name>
<feature type="transmembrane region" description="Helical" evidence="1">
    <location>
        <begin position="105"/>
        <end position="127"/>
    </location>
</feature>
<dbReference type="Proteomes" id="UP000017842">
    <property type="component" value="Unassembled WGS sequence"/>
</dbReference>
<feature type="chain" id="PRO_5004731691" description="Secreted protein" evidence="2">
    <location>
        <begin position="23"/>
        <end position="137"/>
    </location>
</feature>
<keyword evidence="2" id="KW-0732">Signal</keyword>
<protein>
    <recommendedName>
        <fullName evidence="5">Secreted protein</fullName>
    </recommendedName>
</protein>
<sequence length="137" mass="14540">MKKRYYFLAAIILWMFSSVSFASITESIVNPGPVSFSLSFTQGGTTIASSGSGFDQQGALKIADDWFHLVFGHFGHGGSFGDDFGHEHHGHHGHHEPDGDEGGPAAVPLPSAVWLFGSALSGLIGLVTRRQAKGIMA</sequence>
<keyword evidence="1" id="KW-0812">Transmembrane</keyword>
<dbReference type="RefSeq" id="WP_023494508.1">
    <property type="nucleotide sequence ID" value="NZ_AYLO01000053.1"/>
</dbReference>
<evidence type="ECO:0000313" key="4">
    <source>
        <dbReference type="Proteomes" id="UP000017842"/>
    </source>
</evidence>
<keyword evidence="1" id="KW-1133">Transmembrane helix</keyword>
<feature type="signal peptide" evidence="2">
    <location>
        <begin position="1"/>
        <end position="22"/>
    </location>
</feature>
<evidence type="ECO:0008006" key="5">
    <source>
        <dbReference type="Google" id="ProtNLM"/>
    </source>
</evidence>
<evidence type="ECO:0000256" key="2">
    <source>
        <dbReference type="SAM" id="SignalP"/>
    </source>
</evidence>
<proteinExistence type="predicted"/>
<accession>V5DYW2</accession>
<keyword evidence="1" id="KW-0472">Membrane</keyword>
<dbReference type="AlphaFoldDB" id="V5DYW2"/>
<evidence type="ECO:0000313" key="3">
    <source>
        <dbReference type="EMBL" id="ESS72506.1"/>
    </source>
</evidence>
<keyword evidence="4" id="KW-1185">Reference proteome</keyword>
<evidence type="ECO:0000256" key="1">
    <source>
        <dbReference type="SAM" id="Phobius"/>
    </source>
</evidence>
<gene>
    <name evidence="3" type="ORF">MGMO_55c00370</name>
</gene>
<comment type="caution">
    <text evidence="3">The sequence shown here is derived from an EMBL/GenBank/DDBJ whole genome shotgun (WGS) entry which is preliminary data.</text>
</comment>